<dbReference type="STRING" id="1293891.TMES_08210"/>
<dbReference type="Pfam" id="PF14559">
    <property type="entry name" value="TPR_19"/>
    <property type="match status" value="1"/>
</dbReference>
<feature type="repeat" description="TPR" evidence="8">
    <location>
        <begin position="175"/>
        <end position="208"/>
    </location>
</feature>
<dbReference type="RefSeq" id="WP_085581390.1">
    <property type="nucleotide sequence ID" value="NZ_JFKA01000003.1"/>
</dbReference>
<gene>
    <name evidence="10" type="ORF">TMES_08210</name>
</gene>
<dbReference type="SUPFAM" id="SSF48452">
    <property type="entry name" value="TPR-like"/>
    <property type="match status" value="1"/>
</dbReference>
<evidence type="ECO:0000256" key="1">
    <source>
        <dbReference type="ARBA" id="ARBA00004922"/>
    </source>
</evidence>
<dbReference type="EMBL" id="JFKA01000003">
    <property type="protein sequence ID" value="OSQ38770.1"/>
    <property type="molecule type" value="Genomic_DNA"/>
</dbReference>
<accession>A0A1Y2L0L0</accession>
<reference evidence="10 11" key="1">
    <citation type="submission" date="2014-03" db="EMBL/GenBank/DDBJ databases">
        <title>The draft genome sequence of Thalassospira mesophila JCM 18969.</title>
        <authorList>
            <person name="Lai Q."/>
            <person name="Shao Z."/>
        </authorList>
    </citation>
    <scope>NUCLEOTIDE SEQUENCE [LARGE SCALE GENOMIC DNA]</scope>
    <source>
        <strain evidence="10 11">JCM 18969</strain>
    </source>
</reference>
<dbReference type="Pfam" id="PF13844">
    <property type="entry name" value="Glyco_transf_41"/>
    <property type="match status" value="2"/>
</dbReference>
<dbReference type="Gene3D" id="3.40.50.11380">
    <property type="match status" value="1"/>
</dbReference>
<keyword evidence="11" id="KW-1185">Reference proteome</keyword>
<dbReference type="PROSITE" id="PS50005">
    <property type="entry name" value="TPR"/>
    <property type="match status" value="2"/>
</dbReference>
<evidence type="ECO:0000256" key="6">
    <source>
        <dbReference type="ARBA" id="ARBA00022737"/>
    </source>
</evidence>
<dbReference type="InterPro" id="IPR019734">
    <property type="entry name" value="TPR_rpt"/>
</dbReference>
<evidence type="ECO:0000313" key="11">
    <source>
        <dbReference type="Proteomes" id="UP000193391"/>
    </source>
</evidence>
<comment type="pathway">
    <text evidence="1">Protein modification; protein glycosylation.</text>
</comment>
<dbReference type="InterPro" id="IPR011990">
    <property type="entry name" value="TPR-like_helical_dom_sf"/>
</dbReference>
<evidence type="ECO:0000256" key="2">
    <source>
        <dbReference type="ARBA" id="ARBA00005386"/>
    </source>
</evidence>
<dbReference type="InterPro" id="IPR051939">
    <property type="entry name" value="Glycosyltr_41/O-GlcNAc_trsf"/>
</dbReference>
<dbReference type="AlphaFoldDB" id="A0A1Y2L0L0"/>
<evidence type="ECO:0000313" key="10">
    <source>
        <dbReference type="EMBL" id="OSQ38770.1"/>
    </source>
</evidence>
<dbReference type="Proteomes" id="UP000193391">
    <property type="component" value="Unassembled WGS sequence"/>
</dbReference>
<dbReference type="EC" id="2.4.1.255" evidence="3"/>
<comment type="caution">
    <text evidence="10">The sequence shown here is derived from an EMBL/GenBank/DDBJ whole genome shotgun (WGS) entry which is preliminary data.</text>
</comment>
<keyword evidence="4" id="KW-0328">Glycosyltransferase</keyword>
<evidence type="ECO:0000256" key="8">
    <source>
        <dbReference type="PROSITE-ProRule" id="PRU00339"/>
    </source>
</evidence>
<evidence type="ECO:0000256" key="7">
    <source>
        <dbReference type="ARBA" id="ARBA00022803"/>
    </source>
</evidence>
<evidence type="ECO:0000256" key="5">
    <source>
        <dbReference type="ARBA" id="ARBA00022679"/>
    </source>
</evidence>
<dbReference type="SMART" id="SM00028">
    <property type="entry name" value="TPR"/>
    <property type="match status" value="7"/>
</dbReference>
<dbReference type="Gene3D" id="3.40.50.2000">
    <property type="entry name" value="Glycogen Phosphorylase B"/>
    <property type="match status" value="1"/>
</dbReference>
<dbReference type="Pfam" id="PF12895">
    <property type="entry name" value="ANAPC3"/>
    <property type="match status" value="1"/>
</dbReference>
<feature type="repeat" description="TPR" evidence="8">
    <location>
        <begin position="5"/>
        <end position="38"/>
    </location>
</feature>
<feature type="domain" description="O-GlcNAc transferase C-terminal" evidence="9">
    <location>
        <begin position="504"/>
        <end position="672"/>
    </location>
</feature>
<dbReference type="OrthoDB" id="146908at2"/>
<feature type="domain" description="O-GlcNAc transferase C-terminal" evidence="9">
    <location>
        <begin position="320"/>
        <end position="475"/>
    </location>
</feature>
<organism evidence="10 11">
    <name type="scientific">Thalassospira mesophila</name>
    <dbReference type="NCBI Taxonomy" id="1293891"/>
    <lineage>
        <taxon>Bacteria</taxon>
        <taxon>Pseudomonadati</taxon>
        <taxon>Pseudomonadota</taxon>
        <taxon>Alphaproteobacteria</taxon>
        <taxon>Rhodospirillales</taxon>
        <taxon>Thalassospiraceae</taxon>
        <taxon>Thalassospira</taxon>
    </lineage>
</organism>
<dbReference type="InterPro" id="IPR029489">
    <property type="entry name" value="OGT/SEC/SPY_C"/>
</dbReference>
<evidence type="ECO:0000259" key="9">
    <source>
        <dbReference type="Pfam" id="PF13844"/>
    </source>
</evidence>
<name>A0A1Y2L0L0_9PROT</name>
<dbReference type="PANTHER" id="PTHR44835:SF1">
    <property type="entry name" value="PROTEIN O-GLCNAC TRANSFERASE"/>
    <property type="match status" value="1"/>
</dbReference>
<evidence type="ECO:0000256" key="3">
    <source>
        <dbReference type="ARBA" id="ARBA00011970"/>
    </source>
</evidence>
<proteinExistence type="inferred from homology"/>
<sequence>MTAELSTLLRRGLAAHEGNRLQEAEQIYRRVLDVAPNNNEAEHLLATLLTRQGHHREALELFERCIARMGANPAARCNYAIALEANGDIEHAIDEFRLALSYHGDFPTALFHLARLEKARGNYGQTIDLLGRMLNLHNGNFDAFLLFGEALNALGQYEAALMAFENAAEAAKLDADKINTVGAVLLRLGHIEAAQNLFSRALSIHGDHVPSMVNMAASLIAAGKYQQANAVLETARDHAPDLADIEGLFADILIRGGDTAHGVARLAALVEKNPARADFHARLLAALLYLPQFDGPEYLKQARQWARSHLPPMPSPPRFANTRSTDRRLRIGWISPDFRDHPLYARLMGLARNHDRNGIELFLYSAVTRHDDTTRQWQIVADSWRDVAGQDAERIAERIRKDKIDILVDLSGFTRNHPIEVFAYRPAPLQVTLYHASTGISQIDHMFGHVDMTAAGAAENRICSETLHRLPHAAFAYTPPENSKATGPLPALLNGYLTFGFVGTLPRIGDTVLNSWARIMNKAAHSRLIIQADGLHDNFVRQNFLDRARQAGLHIDRVTCQGVDPDKIRNTAIYDQIDIGLDPFPANNIMAGCDMLWHGVPFVTLAGTMPSARCGLGVLSDVGLDALAAETRNGYVEKAVLLGRDIDALSMIRRTLRDRVLKASMMNHRLIAADFEEAYRDIWRLWCAQ</sequence>
<keyword evidence="5 10" id="KW-0808">Transferase</keyword>
<dbReference type="GO" id="GO:0097363">
    <property type="term" value="F:protein O-acetylglucosaminyltransferase activity"/>
    <property type="evidence" value="ECO:0007669"/>
    <property type="project" value="UniProtKB-EC"/>
</dbReference>
<protein>
    <recommendedName>
        <fullName evidence="3">protein O-GlcNAc transferase</fullName>
        <ecNumber evidence="3">2.4.1.255</ecNumber>
    </recommendedName>
</protein>
<evidence type="ECO:0000256" key="4">
    <source>
        <dbReference type="ARBA" id="ARBA00022676"/>
    </source>
</evidence>
<comment type="similarity">
    <text evidence="2">Belongs to the glycosyltransferase 41 family. O-GlcNAc transferase subfamily.</text>
</comment>
<keyword evidence="7 8" id="KW-0802">TPR repeat</keyword>
<dbReference type="PANTHER" id="PTHR44835">
    <property type="entry name" value="UDP-N-ACETYLGLUCOSAMINE--PEPTIDE N-ACETYLGLUCOSAMINYLTRANSFERASE SPINDLY-RELATED"/>
    <property type="match status" value="1"/>
</dbReference>
<dbReference type="Gene3D" id="1.25.40.10">
    <property type="entry name" value="Tetratricopeptide repeat domain"/>
    <property type="match status" value="1"/>
</dbReference>
<keyword evidence="6" id="KW-0677">Repeat</keyword>